<accession>A0A409XIQ5</accession>
<feature type="domain" description="AB hydrolase-1" evidence="2">
    <location>
        <begin position="247"/>
        <end position="458"/>
    </location>
</feature>
<evidence type="ECO:0000313" key="3">
    <source>
        <dbReference type="EMBL" id="PPQ90632.1"/>
    </source>
</evidence>
<dbReference type="STRING" id="93625.A0A409XIQ5"/>
<evidence type="ECO:0000313" key="4">
    <source>
        <dbReference type="Proteomes" id="UP000283269"/>
    </source>
</evidence>
<reference evidence="3 4" key="1">
    <citation type="journal article" date="2018" name="Evol. Lett.">
        <title>Horizontal gene cluster transfer increased hallucinogenic mushroom diversity.</title>
        <authorList>
            <person name="Reynolds H.T."/>
            <person name="Vijayakumar V."/>
            <person name="Gluck-Thaler E."/>
            <person name="Korotkin H.B."/>
            <person name="Matheny P.B."/>
            <person name="Slot J.C."/>
        </authorList>
    </citation>
    <scope>NUCLEOTIDE SEQUENCE [LARGE SCALE GENOMIC DNA]</scope>
    <source>
        <strain evidence="3 4">2631</strain>
    </source>
</reference>
<dbReference type="EMBL" id="NHYD01001584">
    <property type="protein sequence ID" value="PPQ90632.1"/>
    <property type="molecule type" value="Genomic_DNA"/>
</dbReference>
<evidence type="ECO:0000259" key="2">
    <source>
        <dbReference type="Pfam" id="PF12697"/>
    </source>
</evidence>
<dbReference type="SUPFAM" id="SSF53474">
    <property type="entry name" value="alpha/beta-Hydrolases"/>
    <property type="match status" value="1"/>
</dbReference>
<dbReference type="AlphaFoldDB" id="A0A409XIQ5"/>
<dbReference type="InParanoid" id="A0A409XIQ5"/>
<protein>
    <recommendedName>
        <fullName evidence="2">AB hydrolase-1 domain-containing protein</fullName>
    </recommendedName>
</protein>
<dbReference type="InterPro" id="IPR029058">
    <property type="entry name" value="AB_hydrolase_fold"/>
</dbReference>
<organism evidence="3 4">
    <name type="scientific">Psilocybe cyanescens</name>
    <dbReference type="NCBI Taxonomy" id="93625"/>
    <lineage>
        <taxon>Eukaryota</taxon>
        <taxon>Fungi</taxon>
        <taxon>Dikarya</taxon>
        <taxon>Basidiomycota</taxon>
        <taxon>Agaricomycotina</taxon>
        <taxon>Agaricomycetes</taxon>
        <taxon>Agaricomycetidae</taxon>
        <taxon>Agaricales</taxon>
        <taxon>Agaricineae</taxon>
        <taxon>Strophariaceae</taxon>
        <taxon>Psilocybe</taxon>
    </lineage>
</organism>
<feature type="region of interest" description="Disordered" evidence="1">
    <location>
        <begin position="1"/>
        <end position="43"/>
    </location>
</feature>
<dbReference type="Pfam" id="PF12697">
    <property type="entry name" value="Abhydrolase_6"/>
    <property type="match status" value="1"/>
</dbReference>
<dbReference type="InterPro" id="IPR000073">
    <property type="entry name" value="AB_hydrolase_1"/>
</dbReference>
<proteinExistence type="predicted"/>
<sequence>MDPLSGKPHFPPPLTPIKGERTVNPRRRLAPLQPPPSLVPLPSSLPQGLSRKCAFTSTHTLSVHILPAAFPRAASSQGAIEIAPPEKFTGPSAKEERKRWLVDTAHAMLAEKMEIESAFPDPAIGVRASDVGLWGTVLRIRRNEKATAAAGEGKKGITLVTTHPIGFHKEIWEPAFRHLIEMTESASSSIRIEEMWSLEAVNHGDAALINGVHIPKLPDRSDYGRDIANFLIYHLPDGREAFGKDLPFQLPRLAESVGAERIKNGFVDRHVVPLGHSLGGDATALCGISYPKLFPAIILLETTLFPGSNSGSKRKPAIFVSTLGRRSSWPSREEAKKALLKSPLFQAFDPEVLDIYVEHGMFRDEKTGEIHLKCNPAWEASEFAEHRTMNEGWELLPTLDENVELRWIMGGRDDASNLVGGMETARLTVWRRSKNASNVKLPGAGHLLVQEKPKDVVNAPVIRRAFTDGSLAEDVATFLTRKFGSVGSSEYHPAKL</sequence>
<gene>
    <name evidence="3" type="ORF">CVT25_006615</name>
</gene>
<dbReference type="OrthoDB" id="94039at2759"/>
<evidence type="ECO:0000256" key="1">
    <source>
        <dbReference type="SAM" id="MobiDB-lite"/>
    </source>
</evidence>
<keyword evidence="4" id="KW-1185">Reference proteome</keyword>
<dbReference type="Gene3D" id="3.40.50.1820">
    <property type="entry name" value="alpha/beta hydrolase"/>
    <property type="match status" value="1"/>
</dbReference>
<name>A0A409XIQ5_PSICY</name>
<comment type="caution">
    <text evidence="3">The sequence shown here is derived from an EMBL/GenBank/DDBJ whole genome shotgun (WGS) entry which is preliminary data.</text>
</comment>
<dbReference type="Proteomes" id="UP000283269">
    <property type="component" value="Unassembled WGS sequence"/>
</dbReference>